<evidence type="ECO:0000313" key="2">
    <source>
        <dbReference type="EMBL" id="RMZ92960.1"/>
    </source>
</evidence>
<keyword evidence="1" id="KW-1133">Transmembrane helix</keyword>
<dbReference type="Proteomes" id="UP000276133">
    <property type="component" value="Unassembled WGS sequence"/>
</dbReference>
<protein>
    <submittedName>
        <fullName evidence="2">Uncharacterized protein</fullName>
    </submittedName>
</protein>
<feature type="non-terminal residue" evidence="2">
    <location>
        <position position="1"/>
    </location>
</feature>
<gene>
    <name evidence="2" type="ORF">BpHYR1_005329</name>
</gene>
<feature type="transmembrane region" description="Helical" evidence="1">
    <location>
        <begin position="163"/>
        <end position="184"/>
    </location>
</feature>
<keyword evidence="1" id="KW-0812">Transmembrane</keyword>
<keyword evidence="3" id="KW-1185">Reference proteome</keyword>
<reference evidence="2 3" key="1">
    <citation type="journal article" date="2018" name="Sci. Rep.">
        <title>Genomic signatures of local adaptation to the degree of environmental predictability in rotifers.</title>
        <authorList>
            <person name="Franch-Gras L."/>
            <person name="Hahn C."/>
            <person name="Garcia-Roger E.M."/>
            <person name="Carmona M.J."/>
            <person name="Serra M."/>
            <person name="Gomez A."/>
        </authorList>
    </citation>
    <scope>NUCLEOTIDE SEQUENCE [LARGE SCALE GENOMIC DNA]</scope>
    <source>
        <strain evidence="2">HYR1</strain>
    </source>
</reference>
<organism evidence="2 3">
    <name type="scientific">Brachionus plicatilis</name>
    <name type="common">Marine rotifer</name>
    <name type="synonym">Brachionus muelleri</name>
    <dbReference type="NCBI Taxonomy" id="10195"/>
    <lineage>
        <taxon>Eukaryota</taxon>
        <taxon>Metazoa</taxon>
        <taxon>Spiralia</taxon>
        <taxon>Gnathifera</taxon>
        <taxon>Rotifera</taxon>
        <taxon>Eurotatoria</taxon>
        <taxon>Monogononta</taxon>
        <taxon>Pseudotrocha</taxon>
        <taxon>Ploima</taxon>
        <taxon>Brachionidae</taxon>
        <taxon>Brachionus</taxon>
    </lineage>
</organism>
<accession>A0A3M7P2B3</accession>
<sequence>ENQFPANFRRPFLGLLTNSSDSHTIMAMHHSMNYLNNLDNKMCKKFFLCLTVLKINEKICIFASFIFKIKNGVKNDWSCVKCDQMFTYFVISVEVKIDDHENEKKRKKFNYSKLHAFFIKKYNIAVNSTQFIFITALIWNHFYSNQKVFQLYGFDDKKFFCKIFIEFLITIYVINDLVISNIHIVRMIPLITKYVSI</sequence>
<keyword evidence="1" id="KW-0472">Membrane</keyword>
<evidence type="ECO:0000256" key="1">
    <source>
        <dbReference type="SAM" id="Phobius"/>
    </source>
</evidence>
<feature type="transmembrane region" description="Helical" evidence="1">
    <location>
        <begin position="122"/>
        <end position="143"/>
    </location>
</feature>
<comment type="caution">
    <text evidence="2">The sequence shown here is derived from an EMBL/GenBank/DDBJ whole genome shotgun (WGS) entry which is preliminary data.</text>
</comment>
<evidence type="ECO:0000313" key="3">
    <source>
        <dbReference type="Proteomes" id="UP000276133"/>
    </source>
</evidence>
<name>A0A3M7P2B3_BRAPC</name>
<dbReference type="EMBL" id="REGN01014167">
    <property type="protein sequence ID" value="RMZ92960.1"/>
    <property type="molecule type" value="Genomic_DNA"/>
</dbReference>
<dbReference type="AlphaFoldDB" id="A0A3M7P2B3"/>
<proteinExistence type="predicted"/>